<sequence length="186" mass="21263">MSTPTLRRAERLMDGERAVAFVKSAHTGRLATVSEDGYPYCIPLLFVWMDEALYLHGTNAVGHLRQNINHSAKACFELDETGEVFDYGRFECDSGIAYRSVLIFGKIELVSDLDKKQAFCEALMAKYGKPDTTRPKNLFPRIDWISVYRLDVERISGKEQMLPPLQEQWPAQDRTKTPDADWKKSI</sequence>
<proteinExistence type="predicted"/>
<evidence type="ECO:0008006" key="4">
    <source>
        <dbReference type="Google" id="ProtNLM"/>
    </source>
</evidence>
<dbReference type="RefSeq" id="WP_065727432.1">
    <property type="nucleotide sequence ID" value="NZ_CP016428.1"/>
</dbReference>
<name>A0A1B1UBU7_9BRAD</name>
<evidence type="ECO:0000313" key="2">
    <source>
        <dbReference type="EMBL" id="ANW00146.1"/>
    </source>
</evidence>
<dbReference type="AlphaFoldDB" id="A0A1B1UBU7"/>
<dbReference type="PANTHER" id="PTHR34071:SF2">
    <property type="entry name" value="FLAVIN-NUCLEOTIDE-BINDING PROTEIN"/>
    <property type="match status" value="1"/>
</dbReference>
<dbReference type="Gene3D" id="2.30.110.10">
    <property type="entry name" value="Electron Transport, Fmn-binding Protein, Chain A"/>
    <property type="match status" value="1"/>
</dbReference>
<evidence type="ECO:0000313" key="3">
    <source>
        <dbReference type="Proteomes" id="UP000092839"/>
    </source>
</evidence>
<dbReference type="Pfam" id="PF12900">
    <property type="entry name" value="Pyridox_ox_2"/>
    <property type="match status" value="1"/>
</dbReference>
<dbReference type="PANTHER" id="PTHR34071">
    <property type="entry name" value="5-NITROIMIDAZOLE ANTIBIOTICS RESISTANCE PROTEIN, NIMA-FAMILY-RELATED PROTEIN-RELATED"/>
    <property type="match status" value="1"/>
</dbReference>
<dbReference type="EMBL" id="CP016428">
    <property type="protein sequence ID" value="ANW00146.1"/>
    <property type="molecule type" value="Genomic_DNA"/>
</dbReference>
<dbReference type="Proteomes" id="UP000092839">
    <property type="component" value="Chromosome"/>
</dbReference>
<gene>
    <name evidence="2" type="ORF">LMTR13_08075</name>
</gene>
<organism evidence="2 3">
    <name type="scientific">Bradyrhizobium icense</name>
    <dbReference type="NCBI Taxonomy" id="1274631"/>
    <lineage>
        <taxon>Bacteria</taxon>
        <taxon>Pseudomonadati</taxon>
        <taxon>Pseudomonadota</taxon>
        <taxon>Alphaproteobacteria</taxon>
        <taxon>Hyphomicrobiales</taxon>
        <taxon>Nitrobacteraceae</taxon>
        <taxon>Bradyrhizobium</taxon>
    </lineage>
</organism>
<dbReference type="SUPFAM" id="SSF50475">
    <property type="entry name" value="FMN-binding split barrel"/>
    <property type="match status" value="1"/>
</dbReference>
<evidence type="ECO:0000256" key="1">
    <source>
        <dbReference type="SAM" id="MobiDB-lite"/>
    </source>
</evidence>
<dbReference type="InterPro" id="IPR012349">
    <property type="entry name" value="Split_barrel_FMN-bd"/>
</dbReference>
<dbReference type="InterPro" id="IPR024747">
    <property type="entry name" value="Pyridox_Oxase-rel"/>
</dbReference>
<feature type="region of interest" description="Disordered" evidence="1">
    <location>
        <begin position="163"/>
        <end position="186"/>
    </location>
</feature>
<dbReference type="KEGG" id="bic:LMTR13_08075"/>
<dbReference type="STRING" id="1274631.LMTR13_08075"/>
<reference evidence="2 3" key="1">
    <citation type="submission" date="2016-07" db="EMBL/GenBank/DDBJ databases">
        <title>Complete genome sequence of Bradyrhizobium icense LMTR 13T, a potential inoculant strain isolated from lima bean (Phaseolus lunatus) in Peru.</title>
        <authorList>
            <person name="Ormeno-Orrillo E."/>
            <person name="Duran D."/>
            <person name="Rogel M.A."/>
            <person name="Rey L."/>
            <person name="Imperial J."/>
            <person name="Ruiz-Argueso T."/>
            <person name="Martinez-Romero E."/>
        </authorList>
    </citation>
    <scope>NUCLEOTIDE SEQUENCE [LARGE SCALE GENOMIC DNA]</scope>
    <source>
        <strain evidence="2 3">LMTR 13</strain>
    </source>
</reference>
<feature type="compositionally biased region" description="Basic and acidic residues" evidence="1">
    <location>
        <begin position="173"/>
        <end position="186"/>
    </location>
</feature>
<protein>
    <recommendedName>
        <fullName evidence="4">Pyridoxamine 5'-phosphate oxidase family protein</fullName>
    </recommendedName>
</protein>
<keyword evidence="3" id="KW-1185">Reference proteome</keyword>
<accession>A0A1B1UBU7</accession>
<dbReference type="OrthoDB" id="9794935at2"/>